<dbReference type="GO" id="GO:0043190">
    <property type="term" value="C:ATP-binding cassette (ABC) transporter complex"/>
    <property type="evidence" value="ECO:0007669"/>
    <property type="project" value="InterPro"/>
</dbReference>
<feature type="domain" description="Solute-binding protein family 5" evidence="2">
    <location>
        <begin position="76"/>
        <end position="462"/>
    </location>
</feature>
<gene>
    <name evidence="3" type="ORF">CLV70_1372</name>
</gene>
<dbReference type="PANTHER" id="PTHR30290">
    <property type="entry name" value="PERIPLASMIC BINDING COMPONENT OF ABC TRANSPORTER"/>
    <property type="match status" value="1"/>
</dbReference>
<proteinExistence type="predicted"/>
<dbReference type="CDD" id="cd00995">
    <property type="entry name" value="PBP2_NikA_DppA_OppA_like"/>
    <property type="match status" value="1"/>
</dbReference>
<dbReference type="GO" id="GO:0042597">
    <property type="term" value="C:periplasmic space"/>
    <property type="evidence" value="ECO:0007669"/>
    <property type="project" value="UniProtKB-ARBA"/>
</dbReference>
<dbReference type="InterPro" id="IPR000914">
    <property type="entry name" value="SBP_5_dom"/>
</dbReference>
<dbReference type="Pfam" id="PF00496">
    <property type="entry name" value="SBP_bac_5"/>
    <property type="match status" value="1"/>
</dbReference>
<dbReference type="GO" id="GO:0015833">
    <property type="term" value="P:peptide transport"/>
    <property type="evidence" value="ECO:0007669"/>
    <property type="project" value="TreeGrafter"/>
</dbReference>
<accession>A0A2T0RDL9</accession>
<organism evidence="3 4">
    <name type="scientific">Pseudosporangium ferrugineum</name>
    <dbReference type="NCBI Taxonomy" id="439699"/>
    <lineage>
        <taxon>Bacteria</taxon>
        <taxon>Bacillati</taxon>
        <taxon>Actinomycetota</taxon>
        <taxon>Actinomycetes</taxon>
        <taxon>Micromonosporales</taxon>
        <taxon>Micromonosporaceae</taxon>
        <taxon>Pseudosporangium</taxon>
    </lineage>
</organism>
<dbReference type="PIRSF" id="PIRSF002741">
    <property type="entry name" value="MppA"/>
    <property type="match status" value="1"/>
</dbReference>
<sequence length="541" mass="57574">MLCRRSWTAASVAVAVILATAGCTGGSDDDPPSGGPVIGIGAPRSLLPSDTVDVSGSQILDALFYPLVTFSEKGEPLPAAAESVTADKSARTWTIKLKSGFTFHNGEAVTADNYINAWNYGAYGPNAQSGASSFERIEGYADLQSRDPDGADGPEQAPPPKATALTGLKKVDDTTFTVTLSSPFAGWASLLNGPAFYPLPKSAFRAPNELADGYDRALVGNGPFKLTEPVGDGTELRMTRVSGFAGTQPKVESLTWKIYSDLGEAYDDLKAGDLDVLPEVPSDRLAKAPAELGDRLQKSPNSTFTFVGVPVQRPEFAKPEVRRALSMAIDRDQLAEQLFHGAETPATAFVSPVVPGYRQGTCDYCTHDPDKAKSLYASAGGPPSLTIAYNEAPGHRAVIEEVCRQIGAALGVECTPAGRKTVSEMLVNAEERRAGDLTRMSWTMNYPLMESYLAPVYGTGGSVNVHGYSNSAYDSLVTAGSAATTRAAAVTKWRDAEDILAQDMPILPLFFGQNVYGHSKRVTNVAIDSAQRVDLFRIQLV</sequence>
<dbReference type="Gene3D" id="3.90.76.10">
    <property type="entry name" value="Dipeptide-binding Protein, Domain 1"/>
    <property type="match status" value="1"/>
</dbReference>
<feature type="signal peptide" evidence="1">
    <location>
        <begin position="1"/>
        <end position="21"/>
    </location>
</feature>
<dbReference type="RefSeq" id="WP_106131226.1">
    <property type="nucleotide sequence ID" value="NZ_PVZG01000037.1"/>
</dbReference>
<dbReference type="PANTHER" id="PTHR30290:SF83">
    <property type="entry name" value="ABC TRANSPORTER SUBSTRATE-BINDING PROTEIN"/>
    <property type="match status" value="1"/>
</dbReference>
<name>A0A2T0RDL9_9ACTN</name>
<comment type="caution">
    <text evidence="3">The sequence shown here is derived from an EMBL/GenBank/DDBJ whole genome shotgun (WGS) entry which is preliminary data.</text>
</comment>
<dbReference type="AlphaFoldDB" id="A0A2T0RDL9"/>
<keyword evidence="1" id="KW-0732">Signal</keyword>
<dbReference type="InterPro" id="IPR039424">
    <property type="entry name" value="SBP_5"/>
</dbReference>
<evidence type="ECO:0000256" key="1">
    <source>
        <dbReference type="SAM" id="SignalP"/>
    </source>
</evidence>
<dbReference type="PROSITE" id="PS51257">
    <property type="entry name" value="PROKAR_LIPOPROTEIN"/>
    <property type="match status" value="1"/>
</dbReference>
<dbReference type="EMBL" id="PVZG01000037">
    <property type="protein sequence ID" value="PRY19200.1"/>
    <property type="molecule type" value="Genomic_DNA"/>
</dbReference>
<evidence type="ECO:0000313" key="4">
    <source>
        <dbReference type="Proteomes" id="UP000239209"/>
    </source>
</evidence>
<dbReference type="OrthoDB" id="9046151at2"/>
<reference evidence="3 4" key="1">
    <citation type="submission" date="2018-03" db="EMBL/GenBank/DDBJ databases">
        <title>Genomic Encyclopedia of Archaeal and Bacterial Type Strains, Phase II (KMG-II): from individual species to whole genera.</title>
        <authorList>
            <person name="Goeker M."/>
        </authorList>
    </citation>
    <scope>NUCLEOTIDE SEQUENCE [LARGE SCALE GENOMIC DNA]</scope>
    <source>
        <strain evidence="3 4">DSM 45348</strain>
    </source>
</reference>
<protein>
    <submittedName>
        <fullName evidence="3">Oligopeptide transport system substrate-binding protein</fullName>
    </submittedName>
</protein>
<dbReference type="GO" id="GO:1904680">
    <property type="term" value="F:peptide transmembrane transporter activity"/>
    <property type="evidence" value="ECO:0007669"/>
    <property type="project" value="TreeGrafter"/>
</dbReference>
<dbReference type="Gene3D" id="3.10.105.10">
    <property type="entry name" value="Dipeptide-binding Protein, Domain 3"/>
    <property type="match status" value="1"/>
</dbReference>
<dbReference type="SUPFAM" id="SSF53850">
    <property type="entry name" value="Periplasmic binding protein-like II"/>
    <property type="match status" value="1"/>
</dbReference>
<keyword evidence="4" id="KW-1185">Reference proteome</keyword>
<dbReference type="InterPro" id="IPR030678">
    <property type="entry name" value="Peptide/Ni-bd"/>
</dbReference>
<dbReference type="Proteomes" id="UP000239209">
    <property type="component" value="Unassembled WGS sequence"/>
</dbReference>
<feature type="chain" id="PRO_5038442499" evidence="1">
    <location>
        <begin position="22"/>
        <end position="541"/>
    </location>
</feature>
<evidence type="ECO:0000259" key="2">
    <source>
        <dbReference type="Pfam" id="PF00496"/>
    </source>
</evidence>
<evidence type="ECO:0000313" key="3">
    <source>
        <dbReference type="EMBL" id="PRY19200.1"/>
    </source>
</evidence>
<dbReference type="Gene3D" id="3.40.190.10">
    <property type="entry name" value="Periplasmic binding protein-like II"/>
    <property type="match status" value="1"/>
</dbReference>